<comment type="caution">
    <text evidence="2">The sequence shown here is derived from an EMBL/GenBank/DDBJ whole genome shotgun (WGS) entry which is preliminary data.</text>
</comment>
<evidence type="ECO:0000256" key="1">
    <source>
        <dbReference type="SAM" id="MobiDB-lite"/>
    </source>
</evidence>
<evidence type="ECO:0000313" key="3">
    <source>
        <dbReference type="Proteomes" id="UP000754883"/>
    </source>
</evidence>
<dbReference type="EMBL" id="CABFNO020001247">
    <property type="protein sequence ID" value="CAG9973937.1"/>
    <property type="molecule type" value="Genomic_DNA"/>
</dbReference>
<keyword evidence="3" id="KW-1185">Reference proteome</keyword>
<protein>
    <submittedName>
        <fullName evidence="2">Uncharacterized protein</fullName>
    </submittedName>
</protein>
<feature type="compositionally biased region" description="Acidic residues" evidence="1">
    <location>
        <begin position="41"/>
        <end position="53"/>
    </location>
</feature>
<dbReference type="AlphaFoldDB" id="A0A9N9XVS0"/>
<feature type="region of interest" description="Disordered" evidence="1">
    <location>
        <begin position="33"/>
        <end position="60"/>
    </location>
</feature>
<evidence type="ECO:0000313" key="2">
    <source>
        <dbReference type="EMBL" id="CAG9973937.1"/>
    </source>
</evidence>
<proteinExistence type="predicted"/>
<dbReference type="Proteomes" id="UP000754883">
    <property type="component" value="Unassembled WGS sequence"/>
</dbReference>
<organism evidence="2 3">
    <name type="scientific">Clonostachys byssicola</name>
    <dbReference type="NCBI Taxonomy" id="160290"/>
    <lineage>
        <taxon>Eukaryota</taxon>
        <taxon>Fungi</taxon>
        <taxon>Dikarya</taxon>
        <taxon>Ascomycota</taxon>
        <taxon>Pezizomycotina</taxon>
        <taxon>Sordariomycetes</taxon>
        <taxon>Hypocreomycetidae</taxon>
        <taxon>Hypocreales</taxon>
        <taxon>Bionectriaceae</taxon>
        <taxon>Clonostachys</taxon>
    </lineage>
</organism>
<sequence length="60" mass="7090">MVPELKRSKCTRVKAQVEMRLVGAGRLAVRDGKRERKCEEEKEEEKIEEEEERLEFTLPS</sequence>
<reference evidence="2" key="1">
    <citation type="submission" date="2021-10" db="EMBL/GenBank/DDBJ databases">
        <authorList>
            <person name="Piombo E."/>
        </authorList>
    </citation>
    <scope>NUCLEOTIDE SEQUENCE</scope>
</reference>
<name>A0A9N9XVS0_9HYPO</name>
<accession>A0A9N9XVS0</accession>
<gene>
    <name evidence="2" type="ORF">CBYS24578_00011646</name>
</gene>